<protein>
    <submittedName>
        <fullName evidence="2">Protein RRNAD1</fullName>
    </submittedName>
</protein>
<name>A0A8D8BB59_CULPI</name>
<dbReference type="InterPro" id="IPR025714">
    <property type="entry name" value="Methyltranfer_dom"/>
</dbReference>
<dbReference type="SUPFAM" id="SSF53335">
    <property type="entry name" value="S-adenosyl-L-methionine-dependent methyltransferases"/>
    <property type="match status" value="1"/>
</dbReference>
<reference evidence="2" key="1">
    <citation type="submission" date="2021-05" db="EMBL/GenBank/DDBJ databases">
        <authorList>
            <person name="Alioto T."/>
            <person name="Alioto T."/>
            <person name="Gomez Garrido J."/>
        </authorList>
    </citation>
    <scope>NUCLEOTIDE SEQUENCE</scope>
</reference>
<sequence length="441" mass="50591">MTVKFNSEFNFVTYFNESAAFLSQHSWIFEQSNTKFVQNGILDRIPAEWIADFQSASNHEFNKIPLGYLNENWSNSFRQFLNSCFDLYVNYELLIGSKETQGTVKGVGPKKMHEISNLTALIKDVCSQDEILLDFGSGLGYLSQNLNLKHDFKVLGLEGDEYRVQTSIQRQQQLFPNSTSKVKFVQHFIETDSFECIQQTAVAKLGNSIDQNYAIIGLHACADLSITAIKMFLAHKPVTKLVIMPCCYHKLKPENEECTSFSNIPLSDQLRDALAQFPNFLGRPLLRLGCQQTAARWANLTEHEHETHGKAMFERSLVEAILNQGEAVTVNKANRNSRDVLERFTVQRERQDWSWSDEHRGKLKIWMEKYPQGSELAEYLTCLQTCLQSVCENLILLDRMCYLKAESSKRDLTIRTDLIKLSNDHLSPRCFVILAEKITNQ</sequence>
<dbReference type="InterPro" id="IPR029063">
    <property type="entry name" value="SAM-dependent_MTases_sf"/>
</dbReference>
<dbReference type="AlphaFoldDB" id="A0A8D8BB59"/>
<evidence type="ECO:0000259" key="1">
    <source>
        <dbReference type="Pfam" id="PF13679"/>
    </source>
</evidence>
<dbReference type="PANTHER" id="PTHR12496:SF0">
    <property type="entry name" value="METHYLTRANSFERASE DOMAIN-CONTAINING PROTEIN"/>
    <property type="match status" value="1"/>
</dbReference>
<organism evidence="2">
    <name type="scientific">Culex pipiens</name>
    <name type="common">House mosquito</name>
    <dbReference type="NCBI Taxonomy" id="7175"/>
    <lineage>
        <taxon>Eukaryota</taxon>
        <taxon>Metazoa</taxon>
        <taxon>Ecdysozoa</taxon>
        <taxon>Arthropoda</taxon>
        <taxon>Hexapoda</taxon>
        <taxon>Insecta</taxon>
        <taxon>Pterygota</taxon>
        <taxon>Neoptera</taxon>
        <taxon>Endopterygota</taxon>
        <taxon>Diptera</taxon>
        <taxon>Nematocera</taxon>
        <taxon>Culicoidea</taxon>
        <taxon>Culicidae</taxon>
        <taxon>Culicinae</taxon>
        <taxon>Culicini</taxon>
        <taxon>Culex</taxon>
        <taxon>Culex</taxon>
    </lineage>
</organism>
<evidence type="ECO:0000313" key="2">
    <source>
        <dbReference type="EMBL" id="CAG6470869.1"/>
    </source>
</evidence>
<dbReference type="InterPro" id="IPR052220">
    <property type="entry name" value="METTL25"/>
</dbReference>
<dbReference type="PANTHER" id="PTHR12496">
    <property type="entry name" value="CGI-41 METHYLTRANSFERASE"/>
    <property type="match status" value="1"/>
</dbReference>
<proteinExistence type="predicted"/>
<dbReference type="Pfam" id="PF13679">
    <property type="entry name" value="Methyltransf_32"/>
    <property type="match status" value="1"/>
</dbReference>
<accession>A0A8D8BB59</accession>
<feature type="domain" description="Methyltransferase" evidence="1">
    <location>
        <begin position="110"/>
        <end position="252"/>
    </location>
</feature>
<dbReference type="EMBL" id="HBUE01066498">
    <property type="protein sequence ID" value="CAG6470869.1"/>
    <property type="molecule type" value="Transcribed_RNA"/>
</dbReference>